<dbReference type="Proteomes" id="UP000789901">
    <property type="component" value="Unassembled WGS sequence"/>
</dbReference>
<gene>
    <name evidence="1" type="ORF">GMARGA_LOCUS16497</name>
</gene>
<dbReference type="EMBL" id="CAJVQB010011985">
    <property type="protein sequence ID" value="CAG8751958.1"/>
    <property type="molecule type" value="Genomic_DNA"/>
</dbReference>
<protein>
    <submittedName>
        <fullName evidence="1">2909_t:CDS:1</fullName>
    </submittedName>
</protein>
<comment type="caution">
    <text evidence="1">The sequence shown here is derived from an EMBL/GenBank/DDBJ whole genome shotgun (WGS) entry which is preliminary data.</text>
</comment>
<accession>A0ABN7VBL9</accession>
<name>A0ABN7VBL9_GIGMA</name>
<evidence type="ECO:0000313" key="2">
    <source>
        <dbReference type="Proteomes" id="UP000789901"/>
    </source>
</evidence>
<proteinExistence type="predicted"/>
<keyword evidence="2" id="KW-1185">Reference proteome</keyword>
<reference evidence="1 2" key="1">
    <citation type="submission" date="2021-06" db="EMBL/GenBank/DDBJ databases">
        <authorList>
            <person name="Kallberg Y."/>
            <person name="Tangrot J."/>
            <person name="Rosling A."/>
        </authorList>
    </citation>
    <scope>NUCLEOTIDE SEQUENCE [LARGE SCALE GENOMIC DNA]</scope>
    <source>
        <strain evidence="1 2">120-4 pot B 10/14</strain>
    </source>
</reference>
<evidence type="ECO:0000313" key="1">
    <source>
        <dbReference type="EMBL" id="CAG8751958.1"/>
    </source>
</evidence>
<organism evidence="1 2">
    <name type="scientific">Gigaspora margarita</name>
    <dbReference type="NCBI Taxonomy" id="4874"/>
    <lineage>
        <taxon>Eukaryota</taxon>
        <taxon>Fungi</taxon>
        <taxon>Fungi incertae sedis</taxon>
        <taxon>Mucoromycota</taxon>
        <taxon>Glomeromycotina</taxon>
        <taxon>Glomeromycetes</taxon>
        <taxon>Diversisporales</taxon>
        <taxon>Gigasporaceae</taxon>
        <taxon>Gigaspora</taxon>
    </lineage>
</organism>
<sequence length="102" mass="11849">MFIRQEVYPFIFLPQQLQVQFSSATRIMHLNTADTINNIDITNSISIDDNNESQQLFEEYKSVLHDALEIDKNRKMLITFNGHKLFKGVLKAFLSAKDEKKA</sequence>